<evidence type="ECO:0000313" key="1">
    <source>
        <dbReference type="EMBL" id="CBX95993.1"/>
    </source>
</evidence>
<protein>
    <submittedName>
        <fullName evidence="1">Uncharacterized protein</fullName>
    </submittedName>
</protein>
<dbReference type="AlphaFoldDB" id="E4ZWL7"/>
<proteinExistence type="predicted"/>
<gene>
    <name evidence="1" type="ORF">LEMA_P031450.1</name>
</gene>
<reference evidence="2" key="1">
    <citation type="journal article" date="2011" name="Nat. Commun.">
        <title>Effector diversification within compartments of the Leptosphaeria maculans genome affected by Repeat-Induced Point mutations.</title>
        <authorList>
            <person name="Rouxel T."/>
            <person name="Grandaubert J."/>
            <person name="Hane J.K."/>
            <person name="Hoede C."/>
            <person name="van de Wouw A.P."/>
            <person name="Couloux A."/>
            <person name="Dominguez V."/>
            <person name="Anthouard V."/>
            <person name="Bally P."/>
            <person name="Bourras S."/>
            <person name="Cozijnsen A.J."/>
            <person name="Ciuffetti L.M."/>
            <person name="Degrave A."/>
            <person name="Dilmaghani A."/>
            <person name="Duret L."/>
            <person name="Fudal I."/>
            <person name="Goodwin S.B."/>
            <person name="Gout L."/>
            <person name="Glaser N."/>
            <person name="Linglin J."/>
            <person name="Kema G.H.J."/>
            <person name="Lapalu N."/>
            <person name="Lawrence C.B."/>
            <person name="May K."/>
            <person name="Meyer M."/>
            <person name="Ollivier B."/>
            <person name="Poulain J."/>
            <person name="Schoch C.L."/>
            <person name="Simon A."/>
            <person name="Spatafora J.W."/>
            <person name="Stachowiak A."/>
            <person name="Turgeon B.G."/>
            <person name="Tyler B.M."/>
            <person name="Vincent D."/>
            <person name="Weissenbach J."/>
            <person name="Amselem J."/>
            <person name="Quesneville H."/>
            <person name="Oliver R.P."/>
            <person name="Wincker P."/>
            <person name="Balesdent M.-H."/>
            <person name="Howlett B.J."/>
        </authorList>
    </citation>
    <scope>NUCLEOTIDE SEQUENCE [LARGE SCALE GENOMIC DNA]</scope>
    <source>
        <strain evidence="2">JN3 / isolate v23.1.3 / race Av1-4-5-6-7-8</strain>
    </source>
</reference>
<accession>E4ZWL7</accession>
<sequence length="135" mass="14971">MRIYGSGVDWPSRKYLAFRSADRLRTGSGGWSRKTELKVPVDGFVFGSNEDPSTTSHTPCLSTPRDTRAYLISWRCIHGHQLNSPCGSGLGAIVRKWPAVRAHGRIFNNYLVIAPKPVESRLPGSMQLDRGFLAV</sequence>
<name>E4ZWL7_LEPMJ</name>
<evidence type="ECO:0000313" key="2">
    <source>
        <dbReference type="Proteomes" id="UP000002668"/>
    </source>
</evidence>
<dbReference type="InParanoid" id="E4ZWL7"/>
<dbReference type="VEuPathDB" id="FungiDB:LEMA_P031450.1"/>
<organism evidence="2">
    <name type="scientific">Leptosphaeria maculans (strain JN3 / isolate v23.1.3 / race Av1-4-5-6-7-8)</name>
    <name type="common">Blackleg fungus</name>
    <name type="synonym">Phoma lingam</name>
    <dbReference type="NCBI Taxonomy" id="985895"/>
    <lineage>
        <taxon>Eukaryota</taxon>
        <taxon>Fungi</taxon>
        <taxon>Dikarya</taxon>
        <taxon>Ascomycota</taxon>
        <taxon>Pezizomycotina</taxon>
        <taxon>Dothideomycetes</taxon>
        <taxon>Pleosporomycetidae</taxon>
        <taxon>Pleosporales</taxon>
        <taxon>Pleosporineae</taxon>
        <taxon>Leptosphaeriaceae</taxon>
        <taxon>Plenodomus</taxon>
        <taxon>Plenodomus lingam/Leptosphaeria maculans species complex</taxon>
    </lineage>
</organism>
<dbReference type="EMBL" id="FP929127">
    <property type="protein sequence ID" value="CBX95993.1"/>
    <property type="molecule type" value="Genomic_DNA"/>
</dbReference>
<dbReference type="Proteomes" id="UP000002668">
    <property type="component" value="Genome"/>
</dbReference>
<dbReference type="HOGENOM" id="CLU_1886140_0_0_1"/>
<keyword evidence="2" id="KW-1185">Reference proteome</keyword>